<reference evidence="2" key="2">
    <citation type="submission" date="2021-04" db="EMBL/GenBank/DDBJ databases">
        <authorList>
            <person name="Zhang T."/>
            <person name="Zhang Y."/>
            <person name="Lu D."/>
            <person name="Zuo D."/>
            <person name="Du Z."/>
        </authorList>
    </citation>
    <scope>NUCLEOTIDE SEQUENCE</scope>
    <source>
        <strain evidence="2">JR1</strain>
    </source>
</reference>
<keyword evidence="1" id="KW-0472">Membrane</keyword>
<keyword evidence="1" id="KW-0812">Transmembrane</keyword>
<feature type="transmembrane region" description="Helical" evidence="1">
    <location>
        <begin position="39"/>
        <end position="60"/>
    </location>
</feature>
<dbReference type="AlphaFoldDB" id="A0A941F636"/>
<evidence type="ECO:0008006" key="4">
    <source>
        <dbReference type="Google" id="ProtNLM"/>
    </source>
</evidence>
<dbReference type="RefSeq" id="WP_212192553.1">
    <property type="nucleotide sequence ID" value="NZ_JAGTAR010000033.1"/>
</dbReference>
<proteinExistence type="predicted"/>
<sequence>MIFSGIELLFFILGFISCLAMLGLISLNMKSRLDWKKGSIIGLGAFLLLFCIAWSVSSVLEGEPRAASMGIVVFGMPALILLTLGLRMALKKS</sequence>
<protein>
    <recommendedName>
        <fullName evidence="4">Dehalogenase</fullName>
    </recommendedName>
</protein>
<gene>
    <name evidence="2" type="ORF">KDU71_18305</name>
</gene>
<reference evidence="2" key="1">
    <citation type="journal article" date="2018" name="Int. J. Syst. Evol. Microbiol.">
        <title>Carboxylicivirga sediminis sp. nov., isolated from coastal sediment.</title>
        <authorList>
            <person name="Wang F.Q."/>
            <person name="Ren L.H."/>
            <person name="Zou R.J."/>
            <person name="Sun Y.Z."/>
            <person name="Liu X.J."/>
            <person name="Jiang F."/>
            <person name="Liu L.J."/>
        </authorList>
    </citation>
    <scope>NUCLEOTIDE SEQUENCE</scope>
    <source>
        <strain evidence="2">JR1</strain>
    </source>
</reference>
<evidence type="ECO:0000256" key="1">
    <source>
        <dbReference type="SAM" id="Phobius"/>
    </source>
</evidence>
<name>A0A941F636_9BACT</name>
<feature type="transmembrane region" description="Helical" evidence="1">
    <location>
        <begin position="6"/>
        <end position="27"/>
    </location>
</feature>
<keyword evidence="1" id="KW-1133">Transmembrane helix</keyword>
<accession>A0A941F636</accession>
<organism evidence="2 3">
    <name type="scientific">Carboxylicivirga sediminis</name>
    <dbReference type="NCBI Taxonomy" id="2006564"/>
    <lineage>
        <taxon>Bacteria</taxon>
        <taxon>Pseudomonadati</taxon>
        <taxon>Bacteroidota</taxon>
        <taxon>Bacteroidia</taxon>
        <taxon>Marinilabiliales</taxon>
        <taxon>Marinilabiliaceae</taxon>
        <taxon>Carboxylicivirga</taxon>
    </lineage>
</organism>
<evidence type="ECO:0000313" key="3">
    <source>
        <dbReference type="Proteomes" id="UP000679220"/>
    </source>
</evidence>
<dbReference type="Proteomes" id="UP000679220">
    <property type="component" value="Unassembled WGS sequence"/>
</dbReference>
<comment type="caution">
    <text evidence="2">The sequence shown here is derived from an EMBL/GenBank/DDBJ whole genome shotgun (WGS) entry which is preliminary data.</text>
</comment>
<feature type="transmembrane region" description="Helical" evidence="1">
    <location>
        <begin position="66"/>
        <end position="90"/>
    </location>
</feature>
<evidence type="ECO:0000313" key="2">
    <source>
        <dbReference type="EMBL" id="MBR8537528.1"/>
    </source>
</evidence>
<keyword evidence="3" id="KW-1185">Reference proteome</keyword>
<dbReference type="EMBL" id="JAGTAR010000033">
    <property type="protein sequence ID" value="MBR8537528.1"/>
    <property type="molecule type" value="Genomic_DNA"/>
</dbReference>